<dbReference type="GO" id="GO:0043565">
    <property type="term" value="F:sequence-specific DNA binding"/>
    <property type="evidence" value="ECO:0007669"/>
    <property type="project" value="InterPro"/>
</dbReference>
<evidence type="ECO:0000259" key="7">
    <source>
        <dbReference type="PROSITE" id="PS50112"/>
    </source>
</evidence>
<keyword evidence="1" id="KW-0547">Nucleotide-binding</keyword>
<reference evidence="9" key="1">
    <citation type="submission" date="2022-04" db="EMBL/GenBank/DDBJ databases">
        <title>Desulfatitalea alkaliphila sp. nov., a novel anaerobic sulfate-reducing bacterium isolated from terrestrial mud volcano, Taman Peninsula, Russia.</title>
        <authorList>
            <person name="Khomyakova M.A."/>
            <person name="Merkel A.Y."/>
            <person name="Slobodkin A.I."/>
        </authorList>
    </citation>
    <scope>NUCLEOTIDE SEQUENCE</scope>
    <source>
        <strain evidence="9">M08but</strain>
    </source>
</reference>
<dbReference type="EMBL" id="JALJRB010000005">
    <property type="protein sequence ID" value="MCJ8500209.1"/>
    <property type="molecule type" value="Genomic_DNA"/>
</dbReference>
<keyword evidence="4" id="KW-0238">DNA-binding</keyword>
<dbReference type="InterPro" id="IPR002197">
    <property type="entry name" value="HTH_Fis"/>
</dbReference>
<dbReference type="InterPro" id="IPR013767">
    <property type="entry name" value="PAS_fold"/>
</dbReference>
<proteinExistence type="predicted"/>
<feature type="domain" description="PAS" evidence="7">
    <location>
        <begin position="21"/>
        <end position="91"/>
    </location>
</feature>
<protein>
    <submittedName>
        <fullName evidence="9">Sigma 54-interacting transcriptional regulator</fullName>
    </submittedName>
</protein>
<dbReference type="CDD" id="cd00009">
    <property type="entry name" value="AAA"/>
    <property type="match status" value="1"/>
</dbReference>
<dbReference type="Gene3D" id="3.30.450.20">
    <property type="entry name" value="PAS domain"/>
    <property type="match status" value="2"/>
</dbReference>
<dbReference type="InterPro" id="IPR058031">
    <property type="entry name" value="AAA_lid_NorR"/>
</dbReference>
<dbReference type="GO" id="GO:0006355">
    <property type="term" value="P:regulation of DNA-templated transcription"/>
    <property type="evidence" value="ECO:0007669"/>
    <property type="project" value="InterPro"/>
</dbReference>
<dbReference type="Gene3D" id="1.10.8.60">
    <property type="match status" value="1"/>
</dbReference>
<dbReference type="PRINTS" id="PR01590">
    <property type="entry name" value="HTHFIS"/>
</dbReference>
<dbReference type="InterPro" id="IPR009057">
    <property type="entry name" value="Homeodomain-like_sf"/>
</dbReference>
<evidence type="ECO:0000259" key="6">
    <source>
        <dbReference type="PROSITE" id="PS50045"/>
    </source>
</evidence>
<dbReference type="PROSITE" id="PS50112">
    <property type="entry name" value="PAS"/>
    <property type="match status" value="1"/>
</dbReference>
<dbReference type="PROSITE" id="PS50045">
    <property type="entry name" value="SIGMA54_INTERACT_4"/>
    <property type="match status" value="1"/>
</dbReference>
<dbReference type="Proteomes" id="UP001165427">
    <property type="component" value="Unassembled WGS sequence"/>
</dbReference>
<sequence length="587" mass="66697">MEYRFIAPEKHHDIVEDFKEAQMQYRRVIDEMPDGYTEFDLAGNITFANQATLTMTRRSREELVGMNYKEFLDQTTIRHVYRAYNRVYTSRLPLKNFTHDILLKNGEKRIVECSISPKVEKGRVVGFRGIWSDITDRKKREKALTDHRSRLEAILGSVEEGIIAVDVHGNLIDVNNETMRLCSIFSEVCTGTPFSQSMVSCSKSCQAVLKATLSSKSTMKECPVYCHRYDRPEQVVHVTGSPLLGLNDEFMGAVLVLRDMTKLVGRETELNAKHRFQDIIGKSKKMQEIYDLLAKLTDLETTVLISGESGTGKELVAKALHYGGKRSCEPFVAVNCSALSESLLESELFGHVKGAYTGAFKNRQGRFQAANNGSILMDEIGDVTPLIQLKLLRVLQEKAYERVGESLSRNVDVRVIASTNKDLKEQVRNGRFREDLYFRLKVVEVVLPPLRERSEDLPLLVEHFCRLFNRKYNKTIKGVANGVLPILMGYPWPGNVRELEHAIEHAFVLSNGNFLTLDQFPSEIREHERTDQHTFADGQRKSPVPAQEILAALKMTDGNKSKAARLLGINRRTIYRRINGVLSSETY</sequence>
<dbReference type="PROSITE" id="PS00688">
    <property type="entry name" value="SIGMA54_INTERACT_3"/>
    <property type="match status" value="1"/>
</dbReference>
<dbReference type="CDD" id="cd00130">
    <property type="entry name" value="PAS"/>
    <property type="match status" value="1"/>
</dbReference>
<dbReference type="SUPFAM" id="SSF52540">
    <property type="entry name" value="P-loop containing nucleoside triphosphate hydrolases"/>
    <property type="match status" value="1"/>
</dbReference>
<dbReference type="Gene3D" id="1.10.10.60">
    <property type="entry name" value="Homeodomain-like"/>
    <property type="match status" value="1"/>
</dbReference>
<keyword evidence="10" id="KW-1185">Reference proteome</keyword>
<name>A0AA41R0W0_9BACT</name>
<dbReference type="Gene3D" id="3.40.50.300">
    <property type="entry name" value="P-loop containing nucleotide triphosphate hydrolases"/>
    <property type="match status" value="1"/>
</dbReference>
<dbReference type="SMART" id="SM00091">
    <property type="entry name" value="PAS"/>
    <property type="match status" value="2"/>
</dbReference>
<dbReference type="InterPro" id="IPR025944">
    <property type="entry name" value="Sigma_54_int_dom_CS"/>
</dbReference>
<dbReference type="PANTHER" id="PTHR32071:SF113">
    <property type="entry name" value="ALGINATE BIOSYNTHESIS TRANSCRIPTIONAL REGULATORY PROTEIN ALGB"/>
    <property type="match status" value="1"/>
</dbReference>
<evidence type="ECO:0000313" key="9">
    <source>
        <dbReference type="EMBL" id="MCJ8500209.1"/>
    </source>
</evidence>
<evidence type="ECO:0000313" key="10">
    <source>
        <dbReference type="Proteomes" id="UP001165427"/>
    </source>
</evidence>
<evidence type="ECO:0000256" key="5">
    <source>
        <dbReference type="ARBA" id="ARBA00023163"/>
    </source>
</evidence>
<dbReference type="SUPFAM" id="SSF55785">
    <property type="entry name" value="PYP-like sensor domain (PAS domain)"/>
    <property type="match status" value="2"/>
</dbReference>
<dbReference type="Pfam" id="PF02954">
    <property type="entry name" value="HTH_8"/>
    <property type="match status" value="1"/>
</dbReference>
<dbReference type="AlphaFoldDB" id="A0AA41R0W0"/>
<dbReference type="SUPFAM" id="SSF46689">
    <property type="entry name" value="Homeodomain-like"/>
    <property type="match status" value="1"/>
</dbReference>
<evidence type="ECO:0000256" key="4">
    <source>
        <dbReference type="ARBA" id="ARBA00023125"/>
    </source>
</evidence>
<feature type="domain" description="PAC" evidence="8">
    <location>
        <begin position="95"/>
        <end position="146"/>
    </location>
</feature>
<dbReference type="InterPro" id="IPR025943">
    <property type="entry name" value="Sigma_54_int_dom_ATP-bd_2"/>
</dbReference>
<keyword evidence="5" id="KW-0804">Transcription</keyword>
<dbReference type="PROSITE" id="PS00676">
    <property type="entry name" value="SIGMA54_INTERACT_2"/>
    <property type="match status" value="1"/>
</dbReference>
<dbReference type="PROSITE" id="PS50113">
    <property type="entry name" value="PAC"/>
    <property type="match status" value="1"/>
</dbReference>
<evidence type="ECO:0000256" key="3">
    <source>
        <dbReference type="ARBA" id="ARBA00023015"/>
    </source>
</evidence>
<dbReference type="InterPro" id="IPR035965">
    <property type="entry name" value="PAS-like_dom_sf"/>
</dbReference>
<dbReference type="RefSeq" id="WP_246904070.1">
    <property type="nucleotide sequence ID" value="NZ_JALJRB010000005.1"/>
</dbReference>
<dbReference type="PROSITE" id="PS00675">
    <property type="entry name" value="SIGMA54_INTERACT_1"/>
    <property type="match status" value="1"/>
</dbReference>
<keyword evidence="2" id="KW-0067">ATP-binding</keyword>
<dbReference type="Pfam" id="PF00989">
    <property type="entry name" value="PAS"/>
    <property type="match status" value="2"/>
</dbReference>
<gene>
    <name evidence="9" type="ORF">MRX98_06445</name>
</gene>
<evidence type="ECO:0000256" key="2">
    <source>
        <dbReference type="ARBA" id="ARBA00022840"/>
    </source>
</evidence>
<organism evidence="9 10">
    <name type="scientific">Desulfatitalea alkaliphila</name>
    <dbReference type="NCBI Taxonomy" id="2929485"/>
    <lineage>
        <taxon>Bacteria</taxon>
        <taxon>Pseudomonadati</taxon>
        <taxon>Thermodesulfobacteriota</taxon>
        <taxon>Desulfobacteria</taxon>
        <taxon>Desulfobacterales</taxon>
        <taxon>Desulfosarcinaceae</taxon>
        <taxon>Desulfatitalea</taxon>
    </lineage>
</organism>
<comment type="caution">
    <text evidence="9">The sequence shown here is derived from an EMBL/GenBank/DDBJ whole genome shotgun (WGS) entry which is preliminary data.</text>
</comment>
<evidence type="ECO:0000256" key="1">
    <source>
        <dbReference type="ARBA" id="ARBA00022741"/>
    </source>
</evidence>
<dbReference type="GO" id="GO:0005524">
    <property type="term" value="F:ATP binding"/>
    <property type="evidence" value="ECO:0007669"/>
    <property type="project" value="UniProtKB-KW"/>
</dbReference>
<dbReference type="SMART" id="SM00382">
    <property type="entry name" value="AAA"/>
    <property type="match status" value="1"/>
</dbReference>
<evidence type="ECO:0000259" key="8">
    <source>
        <dbReference type="PROSITE" id="PS50113"/>
    </source>
</evidence>
<dbReference type="Pfam" id="PF25601">
    <property type="entry name" value="AAA_lid_14"/>
    <property type="match status" value="1"/>
</dbReference>
<dbReference type="InterPro" id="IPR000014">
    <property type="entry name" value="PAS"/>
</dbReference>
<dbReference type="InterPro" id="IPR002078">
    <property type="entry name" value="Sigma_54_int"/>
</dbReference>
<dbReference type="InterPro" id="IPR000700">
    <property type="entry name" value="PAS-assoc_C"/>
</dbReference>
<dbReference type="InterPro" id="IPR027417">
    <property type="entry name" value="P-loop_NTPase"/>
</dbReference>
<dbReference type="FunFam" id="3.40.50.300:FF:000006">
    <property type="entry name" value="DNA-binding transcriptional regulator NtrC"/>
    <property type="match status" value="1"/>
</dbReference>
<accession>A0AA41R0W0</accession>
<dbReference type="PANTHER" id="PTHR32071">
    <property type="entry name" value="TRANSCRIPTIONAL REGULATORY PROTEIN"/>
    <property type="match status" value="1"/>
</dbReference>
<feature type="domain" description="Sigma-54 factor interaction" evidence="6">
    <location>
        <begin position="279"/>
        <end position="508"/>
    </location>
</feature>
<dbReference type="InterPro" id="IPR025662">
    <property type="entry name" value="Sigma_54_int_dom_ATP-bd_1"/>
</dbReference>
<dbReference type="InterPro" id="IPR003593">
    <property type="entry name" value="AAA+_ATPase"/>
</dbReference>
<dbReference type="NCBIfam" id="TIGR00229">
    <property type="entry name" value="sensory_box"/>
    <property type="match status" value="1"/>
</dbReference>
<keyword evidence="3" id="KW-0805">Transcription regulation</keyword>
<dbReference type="Pfam" id="PF00158">
    <property type="entry name" value="Sigma54_activat"/>
    <property type="match status" value="1"/>
</dbReference>